<dbReference type="InterPro" id="IPR015942">
    <property type="entry name" value="Asp/Glu/hydantoin_racemase"/>
</dbReference>
<dbReference type="RefSeq" id="WP_187783303.1">
    <property type="nucleotide sequence ID" value="NZ_JACTVA010000005.1"/>
</dbReference>
<keyword evidence="2" id="KW-0732">Signal</keyword>
<evidence type="ECO:0000256" key="1">
    <source>
        <dbReference type="ARBA" id="ARBA00038414"/>
    </source>
</evidence>
<feature type="signal peptide" evidence="2">
    <location>
        <begin position="1"/>
        <end position="23"/>
    </location>
</feature>
<name>A0ABR7RHT8_9PROT</name>
<reference evidence="3 4" key="1">
    <citation type="journal article" date="2013" name="Int. J. Syst. Evol. Microbiol.">
        <title>Roseomonas aerophila sp. nov., isolated from air.</title>
        <authorList>
            <person name="Kim S.J."/>
            <person name="Weon H.Y."/>
            <person name="Ahn J.H."/>
            <person name="Hong S.B."/>
            <person name="Seok S.J."/>
            <person name="Whang K.S."/>
            <person name="Kwon S.W."/>
        </authorList>
    </citation>
    <scope>NUCLEOTIDE SEQUENCE [LARGE SCALE GENOMIC DNA]</scope>
    <source>
        <strain evidence="3 4">NBRC 108923</strain>
    </source>
</reference>
<protein>
    <submittedName>
        <fullName evidence="3">Arylsulfatase</fullName>
    </submittedName>
</protein>
<dbReference type="Proteomes" id="UP000626026">
    <property type="component" value="Unassembled WGS sequence"/>
</dbReference>
<dbReference type="Gene3D" id="3.40.50.12500">
    <property type="match status" value="1"/>
</dbReference>
<keyword evidence="4" id="KW-1185">Reference proteome</keyword>
<dbReference type="InterPro" id="IPR053714">
    <property type="entry name" value="Iso_Racemase_Enz_sf"/>
</dbReference>
<feature type="chain" id="PRO_5047013024" evidence="2">
    <location>
        <begin position="24"/>
        <end position="218"/>
    </location>
</feature>
<accession>A0ABR7RHT8</accession>
<dbReference type="EMBL" id="JACTVA010000005">
    <property type="protein sequence ID" value="MBC9206121.1"/>
    <property type="molecule type" value="Genomic_DNA"/>
</dbReference>
<evidence type="ECO:0000256" key="2">
    <source>
        <dbReference type="SAM" id="SignalP"/>
    </source>
</evidence>
<gene>
    <name evidence="3" type="ORF">IBL26_04680</name>
</gene>
<evidence type="ECO:0000313" key="3">
    <source>
        <dbReference type="EMBL" id="MBC9206121.1"/>
    </source>
</evidence>
<evidence type="ECO:0000313" key="4">
    <source>
        <dbReference type="Proteomes" id="UP000626026"/>
    </source>
</evidence>
<comment type="similarity">
    <text evidence="1">Belongs to the HyuE racemase family.</text>
</comment>
<proteinExistence type="inferred from homology"/>
<comment type="caution">
    <text evidence="3">The sequence shown here is derived from an EMBL/GenBank/DDBJ whole genome shotgun (WGS) entry which is preliminary data.</text>
</comment>
<sequence length="218" mass="23183">MPCRIVLLHATPVAMAPIQAAFAARWPEAEIVNLLDDGLSIDRARETDLSDRMIDRFVEFGRYGHRMGADGILVTCSAFGPAIEQLAASLPVPVLKPNEAMFQAALAQGRRIGMLATFAPAIGTMTDEFDEFVSREGHPATLKTVLVPDAMAALRQGDAETHNRLVAAQAPDLADQDVLMLAHFSTSRAAQAVRAAVGVPVLTAPEAAVDSMRALIGA</sequence>
<organism evidence="3 4">
    <name type="scientific">Teichococcus aerophilus</name>
    <dbReference type="NCBI Taxonomy" id="1224513"/>
    <lineage>
        <taxon>Bacteria</taxon>
        <taxon>Pseudomonadati</taxon>
        <taxon>Pseudomonadota</taxon>
        <taxon>Alphaproteobacteria</taxon>
        <taxon>Acetobacterales</taxon>
        <taxon>Roseomonadaceae</taxon>
        <taxon>Roseomonas</taxon>
    </lineage>
</organism>
<dbReference type="Pfam" id="PF01177">
    <property type="entry name" value="Asp_Glu_race"/>
    <property type="match status" value="1"/>
</dbReference>